<organism evidence="2 3">
    <name type="scientific">Tunturiibacter gelidiferens</name>
    <dbReference type="NCBI Taxonomy" id="3069689"/>
    <lineage>
        <taxon>Bacteria</taxon>
        <taxon>Pseudomonadati</taxon>
        <taxon>Acidobacteriota</taxon>
        <taxon>Terriglobia</taxon>
        <taxon>Terriglobales</taxon>
        <taxon>Acidobacteriaceae</taxon>
        <taxon>Tunturiibacter</taxon>
    </lineage>
</organism>
<evidence type="ECO:0000313" key="2">
    <source>
        <dbReference type="EMBL" id="MBB5327216.1"/>
    </source>
</evidence>
<gene>
    <name evidence="2" type="ORF">HDF14_000821</name>
</gene>
<dbReference type="AlphaFoldDB" id="A0A9X0U2B2"/>
<protein>
    <submittedName>
        <fullName evidence="2">Uncharacterized protein</fullName>
    </submittedName>
</protein>
<dbReference type="EMBL" id="JACHEB010000002">
    <property type="protein sequence ID" value="MBB5327216.1"/>
    <property type="molecule type" value="Genomic_DNA"/>
</dbReference>
<dbReference type="RefSeq" id="WP_183974674.1">
    <property type="nucleotide sequence ID" value="NZ_JACHEB010000002.1"/>
</dbReference>
<sequence length="63" mass="6716">MATEELAETRGSSMNRLVLFATIASGIIAAYLMYKRGESIGTIAKNAITNPIGSLVTEVKNKV</sequence>
<feature type="transmembrane region" description="Helical" evidence="1">
    <location>
        <begin position="17"/>
        <end position="34"/>
    </location>
</feature>
<proteinExistence type="predicted"/>
<comment type="caution">
    <text evidence="2">The sequence shown here is derived from an EMBL/GenBank/DDBJ whole genome shotgun (WGS) entry which is preliminary data.</text>
</comment>
<name>A0A9X0U2B2_9BACT</name>
<evidence type="ECO:0000256" key="1">
    <source>
        <dbReference type="SAM" id="Phobius"/>
    </source>
</evidence>
<keyword evidence="1" id="KW-0472">Membrane</keyword>
<dbReference type="Proteomes" id="UP000535182">
    <property type="component" value="Unassembled WGS sequence"/>
</dbReference>
<reference evidence="2 3" key="1">
    <citation type="submission" date="2020-08" db="EMBL/GenBank/DDBJ databases">
        <title>Genomic Encyclopedia of Type Strains, Phase IV (KMG-V): Genome sequencing to study the core and pangenomes of soil and plant-associated prokaryotes.</title>
        <authorList>
            <person name="Whitman W."/>
        </authorList>
    </citation>
    <scope>NUCLEOTIDE SEQUENCE [LARGE SCALE GENOMIC DNA]</scope>
    <source>
        <strain evidence="2 3">X5P2</strain>
    </source>
</reference>
<evidence type="ECO:0000313" key="3">
    <source>
        <dbReference type="Proteomes" id="UP000535182"/>
    </source>
</evidence>
<keyword evidence="1" id="KW-1133">Transmembrane helix</keyword>
<keyword evidence="1" id="KW-0812">Transmembrane</keyword>
<keyword evidence="3" id="KW-1185">Reference proteome</keyword>
<accession>A0A9X0U2B2</accession>